<sequence length="720" mass="80933">MKTKILINLFFLISVFSFAQRSNKPWKNGRDRETNQYNFVPSNLDLKSIRSQFEKINYNKLSNKSSPIPNPKNQTFEKANGINIAWINYGRDTGVDPNGGKNFRPNLKKFEEVMDFVSANNGNVIRWWYHTNGSTNPVFDNNQMVAKNPNFFHNDVKAILNLAQQKGLKVQICLWSFDMLKDQWAVDAVANKKLLTQNAYTKAYINNALLPLVNAIGNHPALYAWEIFNEPEGMTRRYADHWPGFLQKIEMKDIQSFINKVSGAIRKAQPKVKITNGALGFLTNVEDPEKGFWNAYTDINLIQAGGDLNGYLDFYNIHYYKWAGINGSPFHNAFDTSKIDKPTVIGEYYPDNLVLQGTPNINAKDLGKKLNENSWQGSIVWSWTDRTNTTARNNMANIISGYNSEIQNTLVADAGKDQSYNDSDNDGQERISLDGSKSSYTGSKIKSFVWKNKGKVIGTGAKINTTLPLGTHNIKLVIKNHENMTATDVVTITIEEGNAGPPVVIDEKLEAENAMILSEVEIKSDGSTSNGAYVYLKGDNGKITWGFDVPSDGDYSVNFRYNVPFGFKKQFLNVNTSYIGEIDFNGPQNTWQTKTMSLNLKAGFNTVTLTASWGYMYFDFITIKTEKSATETSNDLFLASSDVFGKKKKAFAIYPIPAKNYLTVKGSELGDKIKVFDTYGNIILESTLNLHQESIDVSGLKKGTYIIQVSNKGRQFLIKE</sequence>
<dbReference type="Gene3D" id="2.60.40.10">
    <property type="entry name" value="Immunoglobulins"/>
    <property type="match status" value="1"/>
</dbReference>
<keyword evidence="6" id="KW-1185">Reference proteome</keyword>
<dbReference type="KEGG" id="tje:TJEJU_1866"/>
<dbReference type="SUPFAM" id="SSF49785">
    <property type="entry name" value="Galactose-binding domain-like"/>
    <property type="match status" value="1"/>
</dbReference>
<dbReference type="Proteomes" id="UP000215214">
    <property type="component" value="Chromosome TJEJU"/>
</dbReference>
<evidence type="ECO:0000256" key="1">
    <source>
        <dbReference type="ARBA" id="ARBA00022729"/>
    </source>
</evidence>
<dbReference type="PROSITE" id="PS51175">
    <property type="entry name" value="CBM6"/>
    <property type="match status" value="1"/>
</dbReference>
<evidence type="ECO:0000256" key="3">
    <source>
        <dbReference type="SAM" id="SignalP"/>
    </source>
</evidence>
<dbReference type="Gene3D" id="3.20.20.80">
    <property type="entry name" value="Glycosidases"/>
    <property type="match status" value="1"/>
</dbReference>
<dbReference type="NCBIfam" id="TIGR04183">
    <property type="entry name" value="Por_Secre_tail"/>
    <property type="match status" value="1"/>
</dbReference>
<evidence type="ECO:0000313" key="6">
    <source>
        <dbReference type="Proteomes" id="UP000215214"/>
    </source>
</evidence>
<dbReference type="AlphaFoldDB" id="A0A238U8Z0"/>
<dbReference type="InterPro" id="IPR005084">
    <property type="entry name" value="CBM6"/>
</dbReference>
<dbReference type="InterPro" id="IPR013783">
    <property type="entry name" value="Ig-like_fold"/>
</dbReference>
<reference evidence="5 6" key="1">
    <citation type="submission" date="2017-07" db="EMBL/GenBank/DDBJ databases">
        <authorList>
            <person name="Sun Z.S."/>
            <person name="Albrecht U."/>
            <person name="Echele G."/>
            <person name="Lee C.C."/>
        </authorList>
    </citation>
    <scope>NUCLEOTIDE SEQUENCE [LARGE SCALE GENOMIC DNA]</scope>
    <source>
        <strain evidence="6">type strain: KCTC 22618</strain>
    </source>
</reference>
<feature type="signal peptide" evidence="3">
    <location>
        <begin position="1"/>
        <end position="19"/>
    </location>
</feature>
<feature type="region of interest" description="Disordered" evidence="2">
    <location>
        <begin position="416"/>
        <end position="436"/>
    </location>
</feature>
<dbReference type="GO" id="GO:0030246">
    <property type="term" value="F:carbohydrate binding"/>
    <property type="evidence" value="ECO:0007669"/>
    <property type="project" value="InterPro"/>
</dbReference>
<feature type="chain" id="PRO_5013348471" description="CBM6 domain-containing protein" evidence="3">
    <location>
        <begin position="20"/>
        <end position="720"/>
    </location>
</feature>
<proteinExistence type="predicted"/>
<evidence type="ECO:0000313" key="5">
    <source>
        <dbReference type="EMBL" id="SNR15572.1"/>
    </source>
</evidence>
<dbReference type="Pfam" id="PF16990">
    <property type="entry name" value="CBM_35"/>
    <property type="match status" value="1"/>
</dbReference>
<dbReference type="PANTHER" id="PTHR37398">
    <property type="entry name" value="ENDO-BETA-1,4-MANNANASE"/>
    <property type="match status" value="1"/>
</dbReference>
<dbReference type="OrthoDB" id="9802444at2"/>
<dbReference type="EMBL" id="LT899436">
    <property type="protein sequence ID" value="SNR15572.1"/>
    <property type="molecule type" value="Genomic_DNA"/>
</dbReference>
<feature type="domain" description="CBM6" evidence="4">
    <location>
        <begin position="507"/>
        <end position="624"/>
    </location>
</feature>
<gene>
    <name evidence="5" type="ORF">TJEJU_1866</name>
</gene>
<dbReference type="Pfam" id="PF18962">
    <property type="entry name" value="Por_Secre_tail"/>
    <property type="match status" value="1"/>
</dbReference>
<dbReference type="SUPFAM" id="SSF51445">
    <property type="entry name" value="(Trans)glycosidases"/>
    <property type="match status" value="1"/>
</dbReference>
<dbReference type="RefSeq" id="WP_095071443.1">
    <property type="nucleotide sequence ID" value="NZ_LT899436.1"/>
</dbReference>
<evidence type="ECO:0000256" key="2">
    <source>
        <dbReference type="SAM" id="MobiDB-lite"/>
    </source>
</evidence>
<dbReference type="InterPro" id="IPR026444">
    <property type="entry name" value="Secre_tail"/>
</dbReference>
<accession>A0A238U8Z0</accession>
<evidence type="ECO:0000259" key="4">
    <source>
        <dbReference type="PROSITE" id="PS51175"/>
    </source>
</evidence>
<keyword evidence="1 3" id="KW-0732">Signal</keyword>
<dbReference type="PANTHER" id="PTHR37398:SF3">
    <property type="entry name" value="GLYCOSIDE HYDROLASE FAMILY 5 DOMAIN-CONTAINING PROTEIN"/>
    <property type="match status" value="1"/>
</dbReference>
<organism evidence="5 6">
    <name type="scientific">Tenacibaculum jejuense</name>
    <dbReference type="NCBI Taxonomy" id="584609"/>
    <lineage>
        <taxon>Bacteria</taxon>
        <taxon>Pseudomonadati</taxon>
        <taxon>Bacteroidota</taxon>
        <taxon>Flavobacteriia</taxon>
        <taxon>Flavobacteriales</taxon>
        <taxon>Flavobacteriaceae</taxon>
        <taxon>Tenacibaculum</taxon>
    </lineage>
</organism>
<dbReference type="InterPro" id="IPR008979">
    <property type="entry name" value="Galactose-bd-like_sf"/>
</dbReference>
<protein>
    <recommendedName>
        <fullName evidence="4">CBM6 domain-containing protein</fullName>
    </recommendedName>
</protein>
<dbReference type="InterPro" id="IPR017853">
    <property type="entry name" value="GH"/>
</dbReference>
<name>A0A238U8Z0_9FLAO</name>
<dbReference type="Gene3D" id="2.60.120.260">
    <property type="entry name" value="Galactose-binding domain-like"/>
    <property type="match status" value="1"/>
</dbReference>